<dbReference type="GeneID" id="5005753"/>
<proteinExistence type="predicted"/>
<protein>
    <submittedName>
        <fullName evidence="2">Uncharacterized protein</fullName>
    </submittedName>
</protein>
<dbReference type="Proteomes" id="UP000001568">
    <property type="component" value="Chromosome 15"/>
</dbReference>
<evidence type="ECO:0000313" key="3">
    <source>
        <dbReference type="Proteomes" id="UP000001568"/>
    </source>
</evidence>
<keyword evidence="3" id="KW-1185">Reference proteome</keyword>
<dbReference type="AlphaFoldDB" id="A4S8L6"/>
<dbReference type="RefSeq" id="XP_001421644.1">
    <property type="nucleotide sequence ID" value="XM_001421607.1"/>
</dbReference>
<keyword evidence="1" id="KW-0472">Membrane</keyword>
<dbReference type="Gramene" id="ABO99937">
    <property type="protein sequence ID" value="ABO99937"/>
    <property type="gene ID" value="OSTLU_18400"/>
</dbReference>
<accession>A4S8L6</accession>
<dbReference type="OrthoDB" id="10412484at2759"/>
<sequence length="196" mass="20651">MWTLDLSAPIIEGPTSLVVGRLCVALGATLLAGLNFWPQAEKQLGRCARTFASKESSERLKADAAKFAAMVAMKMGFEFYAYWKALTSFTPCSQSLELPAWYGLAFVGHATFVAASSKILGPGGASTEDVPLQMRKLIGGFDVLLALACVGTSKLAMAGYGVPSAALGFVFMLAATYFTFENKLPSKKTPSSGAAA</sequence>
<organism evidence="2 3">
    <name type="scientific">Ostreococcus lucimarinus (strain CCE9901)</name>
    <dbReference type="NCBI Taxonomy" id="436017"/>
    <lineage>
        <taxon>Eukaryota</taxon>
        <taxon>Viridiplantae</taxon>
        <taxon>Chlorophyta</taxon>
        <taxon>Mamiellophyceae</taxon>
        <taxon>Mamiellales</taxon>
        <taxon>Bathycoccaceae</taxon>
        <taxon>Ostreococcus</taxon>
    </lineage>
</organism>
<dbReference type="KEGG" id="olu:OSTLU_18400"/>
<keyword evidence="1" id="KW-0812">Transmembrane</keyword>
<reference evidence="2 3" key="1">
    <citation type="journal article" date="2007" name="Proc. Natl. Acad. Sci. U.S.A.">
        <title>The tiny eukaryote Ostreococcus provides genomic insights into the paradox of plankton speciation.</title>
        <authorList>
            <person name="Palenik B."/>
            <person name="Grimwood J."/>
            <person name="Aerts A."/>
            <person name="Rouze P."/>
            <person name="Salamov A."/>
            <person name="Putnam N."/>
            <person name="Dupont C."/>
            <person name="Jorgensen R."/>
            <person name="Derelle E."/>
            <person name="Rombauts S."/>
            <person name="Zhou K."/>
            <person name="Otillar R."/>
            <person name="Merchant S.S."/>
            <person name="Podell S."/>
            <person name="Gaasterland T."/>
            <person name="Napoli C."/>
            <person name="Gendler K."/>
            <person name="Manuell A."/>
            <person name="Tai V."/>
            <person name="Vallon O."/>
            <person name="Piganeau G."/>
            <person name="Jancek S."/>
            <person name="Heijde M."/>
            <person name="Jabbari K."/>
            <person name="Bowler C."/>
            <person name="Lohr M."/>
            <person name="Robbens S."/>
            <person name="Werner G."/>
            <person name="Dubchak I."/>
            <person name="Pazour G.J."/>
            <person name="Ren Q."/>
            <person name="Paulsen I."/>
            <person name="Delwiche C."/>
            <person name="Schmutz J."/>
            <person name="Rokhsar D."/>
            <person name="Van de Peer Y."/>
            <person name="Moreau H."/>
            <person name="Grigoriev I.V."/>
        </authorList>
    </citation>
    <scope>NUCLEOTIDE SEQUENCE [LARGE SCALE GENOMIC DNA]</scope>
    <source>
        <strain evidence="2 3">CCE9901</strain>
    </source>
</reference>
<feature type="transmembrane region" description="Helical" evidence="1">
    <location>
        <begin position="162"/>
        <end position="180"/>
    </location>
</feature>
<dbReference type="EMBL" id="CP000595">
    <property type="protein sequence ID" value="ABO99937.1"/>
    <property type="molecule type" value="Genomic_DNA"/>
</dbReference>
<evidence type="ECO:0000256" key="1">
    <source>
        <dbReference type="SAM" id="Phobius"/>
    </source>
</evidence>
<name>A4S8L6_OSTLU</name>
<gene>
    <name evidence="2" type="ORF">OSTLU_18400</name>
</gene>
<feature type="transmembrane region" description="Helical" evidence="1">
    <location>
        <begin position="18"/>
        <end position="37"/>
    </location>
</feature>
<keyword evidence="1" id="KW-1133">Transmembrane helix</keyword>
<evidence type="ECO:0000313" key="2">
    <source>
        <dbReference type="EMBL" id="ABO99937.1"/>
    </source>
</evidence>
<dbReference type="HOGENOM" id="CLU_1157784_0_0_1"/>
<dbReference type="OMA" id="YAYWKAL"/>